<dbReference type="NCBIfam" id="TIGR00369">
    <property type="entry name" value="unchar_dom_1"/>
    <property type="match status" value="1"/>
</dbReference>
<protein>
    <submittedName>
        <fullName evidence="5">Uncharacterized protein (TIGR00369 family)</fullName>
    </submittedName>
</protein>
<gene>
    <name evidence="5" type="ORF">CLV47_11510</name>
</gene>
<dbReference type="Pfam" id="PF03061">
    <property type="entry name" value="4HBT"/>
    <property type="match status" value="1"/>
</dbReference>
<feature type="domain" description="Thioesterase" evidence="4">
    <location>
        <begin position="59"/>
        <end position="136"/>
    </location>
</feature>
<evidence type="ECO:0000256" key="1">
    <source>
        <dbReference type="ARBA" id="ARBA00008324"/>
    </source>
</evidence>
<keyword evidence="6" id="KW-1185">Reference proteome</keyword>
<keyword evidence="2" id="KW-0378">Hydrolase</keyword>
<reference evidence="5 6" key="1">
    <citation type="submission" date="2018-03" db="EMBL/GenBank/DDBJ databases">
        <title>Genomic Encyclopedia of Archaeal and Bacterial Type Strains, Phase II (KMG-II): from individual species to whole genera.</title>
        <authorList>
            <person name="Goeker M."/>
        </authorList>
    </citation>
    <scope>NUCLEOTIDE SEQUENCE [LARGE SCALE GENOMIC DNA]</scope>
    <source>
        <strain evidence="5 6">DSM 100065</strain>
    </source>
</reference>
<sequence>MTSSEPVETTEPVSGPPAHLMKRFRPDGQMDDKLGLVMRDWNPQRLVATMPVAGNIQPMGLLHGGASAAMAESLGSMGAAVNSPAGTYSVGIQLQATHHRSATSGTVTGVATPIHLGRTLKTFQIVITDDAGNRCCTAQLTAMTLPGKPGPK</sequence>
<comment type="similarity">
    <text evidence="1">Belongs to the thioesterase PaaI family.</text>
</comment>
<dbReference type="InterPro" id="IPR006683">
    <property type="entry name" value="Thioestr_dom"/>
</dbReference>
<dbReference type="OrthoDB" id="9798208at2"/>
<name>A0A2T0ZWF5_9ACTN</name>
<dbReference type="InterPro" id="IPR029069">
    <property type="entry name" value="HotDog_dom_sf"/>
</dbReference>
<dbReference type="Proteomes" id="UP000237752">
    <property type="component" value="Unassembled WGS sequence"/>
</dbReference>
<dbReference type="AlphaFoldDB" id="A0A2T0ZWF5"/>
<evidence type="ECO:0000313" key="6">
    <source>
        <dbReference type="Proteomes" id="UP000237752"/>
    </source>
</evidence>
<dbReference type="PANTHER" id="PTHR43240:SF5">
    <property type="entry name" value="1,4-DIHYDROXY-2-NAPHTHOYL-COA THIOESTERASE 1"/>
    <property type="match status" value="1"/>
</dbReference>
<evidence type="ECO:0000259" key="4">
    <source>
        <dbReference type="Pfam" id="PF03061"/>
    </source>
</evidence>
<evidence type="ECO:0000256" key="2">
    <source>
        <dbReference type="ARBA" id="ARBA00022801"/>
    </source>
</evidence>
<dbReference type="SUPFAM" id="SSF54637">
    <property type="entry name" value="Thioesterase/thiol ester dehydrase-isomerase"/>
    <property type="match status" value="1"/>
</dbReference>
<evidence type="ECO:0000256" key="3">
    <source>
        <dbReference type="SAM" id="MobiDB-lite"/>
    </source>
</evidence>
<feature type="region of interest" description="Disordered" evidence="3">
    <location>
        <begin position="1"/>
        <end position="26"/>
    </location>
</feature>
<proteinExistence type="inferred from homology"/>
<dbReference type="Gene3D" id="3.10.129.10">
    <property type="entry name" value="Hotdog Thioesterase"/>
    <property type="match status" value="1"/>
</dbReference>
<accession>A0A2T0ZWF5</accession>
<comment type="caution">
    <text evidence="5">The sequence shown here is derived from an EMBL/GenBank/DDBJ whole genome shotgun (WGS) entry which is preliminary data.</text>
</comment>
<dbReference type="GO" id="GO:0061522">
    <property type="term" value="F:1,4-dihydroxy-2-naphthoyl-CoA thioesterase activity"/>
    <property type="evidence" value="ECO:0007669"/>
    <property type="project" value="TreeGrafter"/>
</dbReference>
<dbReference type="CDD" id="cd03443">
    <property type="entry name" value="PaaI_thioesterase"/>
    <property type="match status" value="1"/>
</dbReference>
<evidence type="ECO:0000313" key="5">
    <source>
        <dbReference type="EMBL" id="PRZ40587.1"/>
    </source>
</evidence>
<dbReference type="GO" id="GO:0005829">
    <property type="term" value="C:cytosol"/>
    <property type="evidence" value="ECO:0007669"/>
    <property type="project" value="TreeGrafter"/>
</dbReference>
<dbReference type="PANTHER" id="PTHR43240">
    <property type="entry name" value="1,4-DIHYDROXY-2-NAPHTHOYL-COA THIOESTERASE 1"/>
    <property type="match status" value="1"/>
</dbReference>
<dbReference type="EMBL" id="PVUE01000015">
    <property type="protein sequence ID" value="PRZ40587.1"/>
    <property type="molecule type" value="Genomic_DNA"/>
</dbReference>
<dbReference type="RefSeq" id="WP_106350013.1">
    <property type="nucleotide sequence ID" value="NZ_PVUE01000015.1"/>
</dbReference>
<organism evidence="5 6">
    <name type="scientific">Antricoccus suffuscus</name>
    <dbReference type="NCBI Taxonomy" id="1629062"/>
    <lineage>
        <taxon>Bacteria</taxon>
        <taxon>Bacillati</taxon>
        <taxon>Actinomycetota</taxon>
        <taxon>Actinomycetes</taxon>
        <taxon>Geodermatophilales</taxon>
        <taxon>Antricoccaceae</taxon>
        <taxon>Antricoccus</taxon>
    </lineage>
</organism>
<dbReference type="InterPro" id="IPR003736">
    <property type="entry name" value="PAAI_dom"/>
</dbReference>